<dbReference type="InterPro" id="IPR039653">
    <property type="entry name" value="Prenyltransferase"/>
</dbReference>
<dbReference type="CDD" id="cd13963">
    <property type="entry name" value="PT_UbiA_2"/>
    <property type="match status" value="1"/>
</dbReference>
<comment type="caution">
    <text evidence="7">The sequence shown here is derived from an EMBL/GenBank/DDBJ whole genome shotgun (WGS) entry which is preliminary data.</text>
</comment>
<dbReference type="GO" id="GO:0016765">
    <property type="term" value="F:transferase activity, transferring alkyl or aryl (other than methyl) groups"/>
    <property type="evidence" value="ECO:0007669"/>
    <property type="project" value="InterPro"/>
</dbReference>
<dbReference type="Gene3D" id="1.10.357.140">
    <property type="entry name" value="UbiA prenyltransferase"/>
    <property type="match status" value="1"/>
</dbReference>
<evidence type="ECO:0000256" key="2">
    <source>
        <dbReference type="ARBA" id="ARBA00022475"/>
    </source>
</evidence>
<dbReference type="AlphaFoldDB" id="A0A833GY04"/>
<dbReference type="Proteomes" id="UP000460298">
    <property type="component" value="Unassembled WGS sequence"/>
</dbReference>
<evidence type="ECO:0000256" key="1">
    <source>
        <dbReference type="ARBA" id="ARBA00004141"/>
    </source>
</evidence>
<feature type="transmembrane region" description="Helical" evidence="6">
    <location>
        <begin position="234"/>
        <end position="254"/>
    </location>
</feature>
<sequence length="300" mass="33460">MQKVKAYVRLIRVYQWTKSGFIFLPFVFSTKAISLVTEPFADYSLVILSKIAFAFFGFSFMASAIYVLNDWKDRELDRLDPKKKKRPLASGAVSAFEGALIGVALAVLGLLLASQAGTITAGIVLAYAAMNVFYTYYGKNVLLLDVFIISVGFVLRVLAGAYAIEVEASPWLLSCTFFISLFLGFYKRYFEISNAPAEPMLGGQYRRESLKSFIDISAGLAIMTYSLYTIQGTHAGSMLYLTIPFVVMGIFRYYTLLDTPAEIDGNPSDVLLADLFLAFIIFAWVAVCFGLIFYFEYLHA</sequence>
<protein>
    <submittedName>
        <fullName evidence="7">UbiA prenyltransferase family protein</fullName>
    </submittedName>
</protein>
<dbReference type="GO" id="GO:0005886">
    <property type="term" value="C:plasma membrane"/>
    <property type="evidence" value="ECO:0007669"/>
    <property type="project" value="TreeGrafter"/>
</dbReference>
<accession>A0A833GY04</accession>
<keyword evidence="5 6" id="KW-0472">Membrane</keyword>
<feature type="transmembrane region" description="Helical" evidence="6">
    <location>
        <begin position="21"/>
        <end position="41"/>
    </location>
</feature>
<evidence type="ECO:0000313" key="8">
    <source>
        <dbReference type="Proteomes" id="UP000460298"/>
    </source>
</evidence>
<dbReference type="EMBL" id="WBUI01000029">
    <property type="protein sequence ID" value="KAB2929573.1"/>
    <property type="molecule type" value="Genomic_DNA"/>
</dbReference>
<feature type="transmembrane region" description="Helical" evidence="6">
    <location>
        <begin position="275"/>
        <end position="295"/>
    </location>
</feature>
<proteinExistence type="predicted"/>
<keyword evidence="4 6" id="KW-1133">Transmembrane helix</keyword>
<dbReference type="Pfam" id="PF01040">
    <property type="entry name" value="UbiA"/>
    <property type="match status" value="1"/>
</dbReference>
<organism evidence="7 8">
    <name type="scientific">Leptonema illini</name>
    <dbReference type="NCBI Taxonomy" id="183"/>
    <lineage>
        <taxon>Bacteria</taxon>
        <taxon>Pseudomonadati</taxon>
        <taxon>Spirochaetota</taxon>
        <taxon>Spirochaetia</taxon>
        <taxon>Leptospirales</taxon>
        <taxon>Leptospiraceae</taxon>
        <taxon>Leptonema</taxon>
    </lineage>
</organism>
<feature type="transmembrane region" description="Helical" evidence="6">
    <location>
        <begin position="119"/>
        <end position="137"/>
    </location>
</feature>
<feature type="transmembrane region" description="Helical" evidence="6">
    <location>
        <begin position="88"/>
        <end position="113"/>
    </location>
</feature>
<reference evidence="7 8" key="1">
    <citation type="submission" date="2019-10" db="EMBL/GenBank/DDBJ databases">
        <title>Extracellular Electron Transfer in a Candidatus Methanoperedens spp. Enrichment Culture.</title>
        <authorList>
            <person name="Berger S."/>
            <person name="Rangel Shaw D."/>
            <person name="Berben T."/>
            <person name="In 'T Zandt M."/>
            <person name="Frank J."/>
            <person name="Reimann J."/>
            <person name="Jetten M.S.M."/>
            <person name="Welte C.U."/>
        </authorList>
    </citation>
    <scope>NUCLEOTIDE SEQUENCE [LARGE SCALE GENOMIC DNA]</scope>
    <source>
        <strain evidence="7">SB12</strain>
    </source>
</reference>
<feature type="transmembrane region" description="Helical" evidence="6">
    <location>
        <begin position="142"/>
        <end position="164"/>
    </location>
</feature>
<dbReference type="InterPro" id="IPR044878">
    <property type="entry name" value="UbiA_sf"/>
</dbReference>
<keyword evidence="3 6" id="KW-0812">Transmembrane</keyword>
<feature type="transmembrane region" description="Helical" evidence="6">
    <location>
        <begin position="170"/>
        <end position="189"/>
    </location>
</feature>
<dbReference type="PANTHER" id="PTHR11048:SF5">
    <property type="entry name" value="DECAPRENYL-PHOSPHATE PHOSPHORIBOSYLTRANSFERASE"/>
    <property type="match status" value="1"/>
</dbReference>
<gene>
    <name evidence="7" type="ORF">F9K24_19470</name>
</gene>
<evidence type="ECO:0000256" key="4">
    <source>
        <dbReference type="ARBA" id="ARBA00022989"/>
    </source>
</evidence>
<dbReference type="InterPro" id="IPR000537">
    <property type="entry name" value="UbiA_prenyltransferase"/>
</dbReference>
<evidence type="ECO:0000256" key="3">
    <source>
        <dbReference type="ARBA" id="ARBA00022692"/>
    </source>
</evidence>
<name>A0A833GY04_9LEPT</name>
<dbReference type="PANTHER" id="PTHR11048">
    <property type="entry name" value="PRENYLTRANSFERASES"/>
    <property type="match status" value="1"/>
</dbReference>
<dbReference type="GO" id="GO:0009247">
    <property type="term" value="P:glycolipid biosynthetic process"/>
    <property type="evidence" value="ECO:0007669"/>
    <property type="project" value="TreeGrafter"/>
</dbReference>
<keyword evidence="7" id="KW-0808">Transferase</keyword>
<evidence type="ECO:0000256" key="5">
    <source>
        <dbReference type="ARBA" id="ARBA00023136"/>
    </source>
</evidence>
<comment type="subcellular location">
    <subcellularLocation>
        <location evidence="1">Membrane</location>
        <topology evidence="1">Multi-pass membrane protein</topology>
    </subcellularLocation>
</comment>
<keyword evidence="2" id="KW-1003">Cell membrane</keyword>
<evidence type="ECO:0000256" key="6">
    <source>
        <dbReference type="SAM" id="Phobius"/>
    </source>
</evidence>
<evidence type="ECO:0000313" key="7">
    <source>
        <dbReference type="EMBL" id="KAB2929573.1"/>
    </source>
</evidence>
<feature type="transmembrane region" description="Helical" evidence="6">
    <location>
        <begin position="47"/>
        <end position="68"/>
    </location>
</feature>